<accession>A0A1Y5TQ67</accession>
<evidence type="ECO:0000256" key="6">
    <source>
        <dbReference type="ARBA" id="ARBA00022617"/>
    </source>
</evidence>
<evidence type="ECO:0000256" key="1">
    <source>
        <dbReference type="ARBA" id="ARBA00004651"/>
    </source>
</evidence>
<keyword evidence="8 14" id="KW-0479">Metal-binding</keyword>
<sequence length="149" mass="17530">MTDFLFTIYPWVKSLHIMAVISWMAGLFYLPRLFVHHVEQAKKVRGAPEIFLMMQEKLLRIIMRPAMIVTWVCGLIMVFTPGIVDWSWIWPWTKGASVLAMTWFHHWLLKQHRSLEEGTNTLSGRTYRLMNEVPTVLMVIIVLSVILKF</sequence>
<comment type="subunit">
    <text evidence="14">Homodimer.</text>
</comment>
<feature type="transmembrane region" description="Helical" evidence="14">
    <location>
        <begin position="61"/>
        <end position="83"/>
    </location>
</feature>
<dbReference type="HAMAP" id="MF_02239">
    <property type="entry name" value="HemJ"/>
    <property type="match status" value="1"/>
</dbReference>
<dbReference type="Pfam" id="PF03653">
    <property type="entry name" value="UPF0093"/>
    <property type="match status" value="1"/>
</dbReference>
<dbReference type="InterPro" id="IPR005265">
    <property type="entry name" value="HemJ-like"/>
</dbReference>
<comment type="similarity">
    <text evidence="3 14 15">Belongs to the HemJ family.</text>
</comment>
<dbReference type="UniPathway" id="UPA00251">
    <property type="reaction ID" value="UER00324"/>
</dbReference>
<evidence type="ECO:0000256" key="2">
    <source>
        <dbReference type="ARBA" id="ARBA00005073"/>
    </source>
</evidence>
<evidence type="ECO:0000313" key="16">
    <source>
        <dbReference type="EMBL" id="SLN69359.1"/>
    </source>
</evidence>
<keyword evidence="9 14" id="KW-1133">Transmembrane helix</keyword>
<dbReference type="GO" id="GO:0070818">
    <property type="term" value="F:protoporphyrinogen oxidase activity"/>
    <property type="evidence" value="ECO:0007669"/>
    <property type="project" value="UniProtKB-UniRule"/>
</dbReference>
<dbReference type="GO" id="GO:0046872">
    <property type="term" value="F:metal ion binding"/>
    <property type="evidence" value="ECO:0007669"/>
    <property type="project" value="UniProtKB-UniRule"/>
</dbReference>
<feature type="transmembrane region" description="Helical" evidence="14">
    <location>
        <begin position="15"/>
        <end position="35"/>
    </location>
</feature>
<evidence type="ECO:0000256" key="4">
    <source>
        <dbReference type="ARBA" id="ARBA00017504"/>
    </source>
</evidence>
<evidence type="ECO:0000256" key="11">
    <source>
        <dbReference type="ARBA" id="ARBA00023004"/>
    </source>
</evidence>
<evidence type="ECO:0000256" key="14">
    <source>
        <dbReference type="HAMAP-Rule" id="MF_02239"/>
    </source>
</evidence>
<keyword evidence="5 14" id="KW-1003">Cell membrane</keyword>
<evidence type="ECO:0000256" key="3">
    <source>
        <dbReference type="ARBA" id="ARBA00006501"/>
    </source>
</evidence>
<comment type="function">
    <text evidence="14 15">Catalyzes the oxidation of protoporphyrinogen IX to protoporphyrin IX.</text>
</comment>
<dbReference type="EMBL" id="FWFO01000005">
    <property type="protein sequence ID" value="SLN69359.1"/>
    <property type="molecule type" value="Genomic_DNA"/>
</dbReference>
<dbReference type="AlphaFoldDB" id="A0A1Y5TQ67"/>
<dbReference type="GO" id="GO:0005886">
    <property type="term" value="C:plasma membrane"/>
    <property type="evidence" value="ECO:0007669"/>
    <property type="project" value="UniProtKB-SubCell"/>
</dbReference>
<protein>
    <recommendedName>
        <fullName evidence="4 14">Protoporphyrinogen IX oxidase</fullName>
        <shortName evidence="14">PPO</shortName>
        <ecNumber evidence="14 15">1.3.99.-</ecNumber>
    </recommendedName>
</protein>
<evidence type="ECO:0000256" key="5">
    <source>
        <dbReference type="ARBA" id="ARBA00022475"/>
    </source>
</evidence>
<keyword evidence="12 14" id="KW-0472">Membrane</keyword>
<name>A0A1Y5TQ67_9RHOB</name>
<evidence type="ECO:0000256" key="10">
    <source>
        <dbReference type="ARBA" id="ARBA00023002"/>
    </source>
</evidence>
<dbReference type="PANTHER" id="PTHR40255:SF1">
    <property type="entry name" value="PROTOPORPHYRINOGEN IX OXIDASE"/>
    <property type="match status" value="1"/>
</dbReference>
<evidence type="ECO:0000256" key="12">
    <source>
        <dbReference type="ARBA" id="ARBA00023136"/>
    </source>
</evidence>
<comment type="subcellular location">
    <subcellularLocation>
        <location evidence="1 14">Cell membrane</location>
        <topology evidence="1 14">Multi-pass membrane protein</topology>
    </subcellularLocation>
</comment>
<evidence type="ECO:0000256" key="9">
    <source>
        <dbReference type="ARBA" id="ARBA00022989"/>
    </source>
</evidence>
<evidence type="ECO:0000256" key="15">
    <source>
        <dbReference type="PIRNR" id="PIRNR004638"/>
    </source>
</evidence>
<dbReference type="PANTHER" id="PTHR40255">
    <property type="entry name" value="UPF0093 MEMBRANE PROTEIN SLR1790"/>
    <property type="match status" value="1"/>
</dbReference>
<gene>
    <name evidence="16" type="ORF">TRL7639_04023</name>
</gene>
<keyword evidence="11 14" id="KW-0408">Iron</keyword>
<reference evidence="16 17" key="1">
    <citation type="submission" date="2017-03" db="EMBL/GenBank/DDBJ databases">
        <authorList>
            <person name="Afonso C.L."/>
            <person name="Miller P.J."/>
            <person name="Scott M.A."/>
            <person name="Spackman E."/>
            <person name="Goraichik I."/>
            <person name="Dimitrov K.M."/>
            <person name="Suarez D.L."/>
            <person name="Swayne D.E."/>
        </authorList>
    </citation>
    <scope>NUCLEOTIDE SEQUENCE [LARGE SCALE GENOMIC DNA]</scope>
    <source>
        <strain evidence="16 17">CECT 7639</strain>
    </source>
</reference>
<dbReference type="EC" id="1.3.99.-" evidence="14 15"/>
<proteinExistence type="inferred from homology"/>
<evidence type="ECO:0000256" key="13">
    <source>
        <dbReference type="ARBA" id="ARBA00048390"/>
    </source>
</evidence>
<feature type="binding site" description="axial binding residue" evidence="14">
    <location>
        <position position="94"/>
    </location>
    <ligand>
        <name>heme</name>
        <dbReference type="ChEBI" id="CHEBI:30413"/>
    </ligand>
    <ligandPart>
        <name>Fe</name>
        <dbReference type="ChEBI" id="CHEBI:18248"/>
    </ligandPart>
</feature>
<dbReference type="GO" id="GO:0006782">
    <property type="term" value="P:protoporphyrinogen IX biosynthetic process"/>
    <property type="evidence" value="ECO:0007669"/>
    <property type="project" value="UniProtKB-UniRule"/>
</dbReference>
<feature type="transmembrane region" description="Helical" evidence="14">
    <location>
        <begin position="129"/>
        <end position="147"/>
    </location>
</feature>
<keyword evidence="7 14" id="KW-0812">Transmembrane</keyword>
<feature type="binding site" description="axial binding residue" evidence="14">
    <location>
        <position position="16"/>
    </location>
    <ligand>
        <name>heme</name>
        <dbReference type="ChEBI" id="CHEBI:30413"/>
    </ligand>
    <ligandPart>
        <name>Fe</name>
        <dbReference type="ChEBI" id="CHEBI:18248"/>
    </ligandPart>
</feature>
<evidence type="ECO:0000256" key="7">
    <source>
        <dbReference type="ARBA" id="ARBA00022692"/>
    </source>
</evidence>
<comment type="pathway">
    <text evidence="2 14 15">Porphyrin-containing compound metabolism; protoporphyrin-IX biosynthesis; protoporphyrin-IX from protoporphyrinogen-IX: step 1/1.</text>
</comment>
<comment type="cofactor">
    <cofactor evidence="14 15">
        <name>heme b</name>
        <dbReference type="ChEBI" id="CHEBI:60344"/>
    </cofactor>
    <text evidence="14 15">Binds 1 heme b (iron(II)-protoporphyrin IX) group per subunit.</text>
</comment>
<dbReference type="RefSeq" id="WP_370809095.1">
    <property type="nucleotide sequence ID" value="NZ_FWFO01000005.1"/>
</dbReference>
<organism evidence="16 17">
    <name type="scientific">Falsiruegeria litorea R37</name>
    <dbReference type="NCBI Taxonomy" id="1200284"/>
    <lineage>
        <taxon>Bacteria</taxon>
        <taxon>Pseudomonadati</taxon>
        <taxon>Pseudomonadota</taxon>
        <taxon>Alphaproteobacteria</taxon>
        <taxon>Rhodobacterales</taxon>
        <taxon>Roseobacteraceae</taxon>
        <taxon>Falsiruegeria</taxon>
    </lineage>
</organism>
<evidence type="ECO:0000313" key="17">
    <source>
        <dbReference type="Proteomes" id="UP000193077"/>
    </source>
</evidence>
<evidence type="ECO:0000256" key="8">
    <source>
        <dbReference type="ARBA" id="ARBA00022723"/>
    </source>
</evidence>
<comment type="catalytic activity">
    <reaction evidence="13 14 15">
        <text>protoporphyrinogen IX + 3 A = protoporphyrin IX + 3 AH2</text>
        <dbReference type="Rhea" id="RHEA:62000"/>
        <dbReference type="ChEBI" id="CHEBI:13193"/>
        <dbReference type="ChEBI" id="CHEBI:17499"/>
        <dbReference type="ChEBI" id="CHEBI:57306"/>
        <dbReference type="ChEBI" id="CHEBI:57307"/>
    </reaction>
</comment>
<feature type="transmembrane region" description="Helical" evidence="14">
    <location>
        <begin position="89"/>
        <end position="109"/>
    </location>
</feature>
<keyword evidence="17" id="KW-1185">Reference proteome</keyword>
<keyword evidence="6 14" id="KW-0349">Heme</keyword>
<dbReference type="PIRSF" id="PIRSF004638">
    <property type="entry name" value="UCP004638"/>
    <property type="match status" value="1"/>
</dbReference>
<dbReference type="Proteomes" id="UP000193077">
    <property type="component" value="Unassembled WGS sequence"/>
</dbReference>
<keyword evidence="10 14" id="KW-0560">Oxidoreductase</keyword>